<evidence type="ECO:0000313" key="5">
    <source>
        <dbReference type="Proteomes" id="UP000676336"/>
    </source>
</evidence>
<evidence type="ECO:0000313" key="4">
    <source>
        <dbReference type="EMBL" id="CAF4991844.1"/>
    </source>
</evidence>
<dbReference type="AlphaFoldDB" id="A0A8S3BXI9"/>
<reference evidence="3" key="1">
    <citation type="submission" date="2021-02" db="EMBL/GenBank/DDBJ databases">
        <authorList>
            <person name="Nowell W R."/>
        </authorList>
    </citation>
    <scope>NUCLEOTIDE SEQUENCE</scope>
</reference>
<evidence type="ECO:0000313" key="3">
    <source>
        <dbReference type="EMBL" id="CAF4868940.1"/>
    </source>
</evidence>
<dbReference type="EMBL" id="CAJOBI010165744">
    <property type="protein sequence ID" value="CAF4868940.1"/>
    <property type="molecule type" value="Genomic_DNA"/>
</dbReference>
<evidence type="ECO:0000256" key="1">
    <source>
        <dbReference type="SAM" id="MobiDB-lite"/>
    </source>
</evidence>
<dbReference type="EMBL" id="CAJOBJ010204102">
    <property type="protein sequence ID" value="CAF4991844.1"/>
    <property type="molecule type" value="Genomic_DNA"/>
</dbReference>
<sequence length="22" mass="2466">IREMTPAATEPNVSFKRGTGFR</sequence>
<feature type="non-terminal residue" evidence="3">
    <location>
        <position position="1"/>
    </location>
</feature>
<accession>A0A8S3BXI9</accession>
<protein>
    <submittedName>
        <fullName evidence="3">Uncharacterized protein</fullName>
    </submittedName>
</protein>
<comment type="caution">
    <text evidence="3">The sequence shown here is derived from an EMBL/GenBank/DDBJ whole genome shotgun (WGS) entry which is preliminary data.</text>
</comment>
<dbReference type="Proteomes" id="UP000681967">
    <property type="component" value="Unassembled WGS sequence"/>
</dbReference>
<evidence type="ECO:0000313" key="2">
    <source>
        <dbReference type="EMBL" id="CAF4532928.1"/>
    </source>
</evidence>
<gene>
    <name evidence="2" type="ORF">BYL167_LOCUS37380</name>
    <name evidence="4" type="ORF">GIL414_LOCUS56680</name>
    <name evidence="3" type="ORF">SMN809_LOCUS50239</name>
</gene>
<dbReference type="Proteomes" id="UP000681720">
    <property type="component" value="Unassembled WGS sequence"/>
</dbReference>
<name>A0A8S3BXI9_9BILA</name>
<organism evidence="3 5">
    <name type="scientific">Rotaria magnacalcarata</name>
    <dbReference type="NCBI Taxonomy" id="392030"/>
    <lineage>
        <taxon>Eukaryota</taxon>
        <taxon>Metazoa</taxon>
        <taxon>Spiralia</taxon>
        <taxon>Gnathifera</taxon>
        <taxon>Rotifera</taxon>
        <taxon>Eurotatoria</taxon>
        <taxon>Bdelloidea</taxon>
        <taxon>Philodinida</taxon>
        <taxon>Philodinidae</taxon>
        <taxon>Rotaria</taxon>
    </lineage>
</organism>
<proteinExistence type="predicted"/>
<dbReference type="Proteomes" id="UP000676336">
    <property type="component" value="Unassembled WGS sequence"/>
</dbReference>
<dbReference type="EMBL" id="CAJOBH010084474">
    <property type="protein sequence ID" value="CAF4532928.1"/>
    <property type="molecule type" value="Genomic_DNA"/>
</dbReference>
<feature type="region of interest" description="Disordered" evidence="1">
    <location>
        <begin position="1"/>
        <end position="22"/>
    </location>
</feature>